<keyword evidence="2" id="KW-1185">Reference proteome</keyword>
<comment type="caution">
    <text evidence="1">The sequence shown here is derived from an EMBL/GenBank/DDBJ whole genome shotgun (WGS) entry which is preliminary data.</text>
</comment>
<reference evidence="1 2" key="1">
    <citation type="journal article" date="2023" name="BMC Biol.">
        <title>The compact genome of the sponge Oopsacas minuta (Hexactinellida) is lacking key metazoan core genes.</title>
        <authorList>
            <person name="Santini S."/>
            <person name="Schenkelaars Q."/>
            <person name="Jourda C."/>
            <person name="Duchesne M."/>
            <person name="Belahbib H."/>
            <person name="Rocher C."/>
            <person name="Selva M."/>
            <person name="Riesgo A."/>
            <person name="Vervoort M."/>
            <person name="Leys S.P."/>
            <person name="Kodjabachian L."/>
            <person name="Le Bivic A."/>
            <person name="Borchiellini C."/>
            <person name="Claverie J.M."/>
            <person name="Renard E."/>
        </authorList>
    </citation>
    <scope>NUCLEOTIDE SEQUENCE [LARGE SCALE GENOMIC DNA]</scope>
    <source>
        <strain evidence="1">SPO-2</strain>
    </source>
</reference>
<evidence type="ECO:0000313" key="2">
    <source>
        <dbReference type="Proteomes" id="UP001165289"/>
    </source>
</evidence>
<accession>A0AAV7K7C7</accession>
<dbReference type="EMBL" id="JAKMXF010000122">
    <property type="protein sequence ID" value="KAI6657133.1"/>
    <property type="molecule type" value="Genomic_DNA"/>
</dbReference>
<protein>
    <submittedName>
        <fullName evidence="1">Uncharacterized protein</fullName>
    </submittedName>
</protein>
<sequence length="108" mass="11954">MEGLDVLTTTQQGGAFGGNALLSDAFPLGMTYESQELKMDLFLDEIPEEEFISAFLAKISLLNIVQCKQKNWYLSNMIVGSVPLRPLHFYLIPTYLGSGSLLCNAFLT</sequence>
<dbReference type="AlphaFoldDB" id="A0AAV7K7C7"/>
<proteinExistence type="predicted"/>
<gene>
    <name evidence="1" type="ORF">LOD99_15919</name>
</gene>
<organism evidence="1 2">
    <name type="scientific">Oopsacas minuta</name>
    <dbReference type="NCBI Taxonomy" id="111878"/>
    <lineage>
        <taxon>Eukaryota</taxon>
        <taxon>Metazoa</taxon>
        <taxon>Porifera</taxon>
        <taxon>Hexactinellida</taxon>
        <taxon>Hexasterophora</taxon>
        <taxon>Lyssacinosida</taxon>
        <taxon>Leucopsacidae</taxon>
        <taxon>Oopsacas</taxon>
    </lineage>
</organism>
<name>A0AAV7K7C7_9METZ</name>
<evidence type="ECO:0000313" key="1">
    <source>
        <dbReference type="EMBL" id="KAI6657133.1"/>
    </source>
</evidence>
<dbReference type="Proteomes" id="UP001165289">
    <property type="component" value="Unassembled WGS sequence"/>
</dbReference>